<dbReference type="InterPro" id="IPR000859">
    <property type="entry name" value="CUB_dom"/>
</dbReference>
<dbReference type="InterPro" id="IPR043504">
    <property type="entry name" value="Peptidase_S1_PA_chymotrypsin"/>
</dbReference>
<dbReference type="PROSITE" id="PS00135">
    <property type="entry name" value="TRYPSIN_SER"/>
    <property type="match status" value="1"/>
</dbReference>
<dbReference type="InterPro" id="IPR002172">
    <property type="entry name" value="LDrepeatLR_classA_rpt"/>
</dbReference>
<evidence type="ECO:0000313" key="11">
    <source>
        <dbReference type="EMBL" id="KAG8176250.1"/>
    </source>
</evidence>
<evidence type="ECO:0000256" key="4">
    <source>
        <dbReference type="ARBA" id="ARBA00023157"/>
    </source>
</evidence>
<feature type="disulfide bond" evidence="6">
    <location>
        <begin position="160"/>
        <end position="178"/>
    </location>
</feature>
<evidence type="ECO:0000313" key="12">
    <source>
        <dbReference type="Proteomes" id="UP000827092"/>
    </source>
</evidence>
<evidence type="ECO:0000256" key="7">
    <source>
        <dbReference type="RuleBase" id="RU363034"/>
    </source>
</evidence>
<dbReference type="GO" id="GO:0006508">
    <property type="term" value="P:proteolysis"/>
    <property type="evidence" value="ECO:0007669"/>
    <property type="project" value="UniProtKB-KW"/>
</dbReference>
<organism evidence="11 12">
    <name type="scientific">Oedothorax gibbosus</name>
    <dbReference type="NCBI Taxonomy" id="931172"/>
    <lineage>
        <taxon>Eukaryota</taxon>
        <taxon>Metazoa</taxon>
        <taxon>Ecdysozoa</taxon>
        <taxon>Arthropoda</taxon>
        <taxon>Chelicerata</taxon>
        <taxon>Arachnida</taxon>
        <taxon>Araneae</taxon>
        <taxon>Araneomorphae</taxon>
        <taxon>Entelegynae</taxon>
        <taxon>Araneoidea</taxon>
        <taxon>Linyphiidae</taxon>
        <taxon>Erigoninae</taxon>
        <taxon>Oedothorax</taxon>
    </lineage>
</organism>
<dbReference type="SMART" id="SM00192">
    <property type="entry name" value="LDLa"/>
    <property type="match status" value="1"/>
</dbReference>
<dbReference type="Pfam" id="PF00431">
    <property type="entry name" value="CUB"/>
    <property type="match status" value="1"/>
</dbReference>
<feature type="domain" description="CUB" evidence="9">
    <location>
        <begin position="30"/>
        <end position="147"/>
    </location>
</feature>
<evidence type="ECO:0000256" key="6">
    <source>
        <dbReference type="PROSITE-ProRule" id="PRU00124"/>
    </source>
</evidence>
<dbReference type="PANTHER" id="PTHR24252">
    <property type="entry name" value="ACROSIN-RELATED"/>
    <property type="match status" value="1"/>
</dbReference>
<dbReference type="Pfam" id="PF00057">
    <property type="entry name" value="Ldl_recept_a"/>
    <property type="match status" value="1"/>
</dbReference>
<dbReference type="InterPro" id="IPR036055">
    <property type="entry name" value="LDL_receptor-like_sf"/>
</dbReference>
<dbReference type="GO" id="GO:0004252">
    <property type="term" value="F:serine-type endopeptidase activity"/>
    <property type="evidence" value="ECO:0007669"/>
    <property type="project" value="InterPro"/>
</dbReference>
<dbReference type="Pfam" id="PF00089">
    <property type="entry name" value="Trypsin"/>
    <property type="match status" value="1"/>
</dbReference>
<dbReference type="CDD" id="cd00112">
    <property type="entry name" value="LDLa"/>
    <property type="match status" value="1"/>
</dbReference>
<keyword evidence="8" id="KW-0732">Signal</keyword>
<dbReference type="InterPro" id="IPR001254">
    <property type="entry name" value="Trypsin_dom"/>
</dbReference>
<feature type="signal peptide" evidence="8">
    <location>
        <begin position="1"/>
        <end position="23"/>
    </location>
</feature>
<keyword evidence="3 7" id="KW-0720">Serine protease</keyword>
<dbReference type="CDD" id="cd00190">
    <property type="entry name" value="Tryp_SPc"/>
    <property type="match status" value="1"/>
</dbReference>
<feature type="chain" id="PRO_5043809450" evidence="8">
    <location>
        <begin position="24"/>
        <end position="454"/>
    </location>
</feature>
<keyword evidence="2 7" id="KW-0378">Hydrolase</keyword>
<evidence type="ECO:0000256" key="1">
    <source>
        <dbReference type="ARBA" id="ARBA00022670"/>
    </source>
</evidence>
<dbReference type="Gene3D" id="4.10.400.10">
    <property type="entry name" value="Low-density Lipoprotein Receptor"/>
    <property type="match status" value="1"/>
</dbReference>
<dbReference type="InterPro" id="IPR009003">
    <property type="entry name" value="Peptidase_S1_PA"/>
</dbReference>
<proteinExistence type="predicted"/>
<reference evidence="11 12" key="1">
    <citation type="journal article" date="2022" name="Nat. Ecol. Evol.">
        <title>A masculinizing supergene underlies an exaggerated male reproductive morph in a spider.</title>
        <authorList>
            <person name="Hendrickx F."/>
            <person name="De Corte Z."/>
            <person name="Sonet G."/>
            <person name="Van Belleghem S.M."/>
            <person name="Kostlbacher S."/>
            <person name="Vangestel C."/>
        </authorList>
    </citation>
    <scope>NUCLEOTIDE SEQUENCE [LARGE SCALE GENOMIC DNA]</scope>
    <source>
        <strain evidence="11">W744_W776</strain>
    </source>
</reference>
<dbReference type="AlphaFoldDB" id="A0AAV6TW06"/>
<dbReference type="Gene3D" id="2.40.10.10">
    <property type="entry name" value="Trypsin-like serine proteases"/>
    <property type="match status" value="1"/>
</dbReference>
<sequence length="454" mass="49227">MARLNFLCYVFSIILVTSSAVVADDEDYQCRYIYQYDASVKGTVTSPLYGERQEYPNNLWCESIIKAPDGYRIKLTFLDLDIQPSMGCSQDQLVVYGKGKTSVLGTFCGSQAPQPLLSNQGESEIRLLFRTDFLGGGRGFKVQYESAPSMGLCEAGQTVCGNRRCFANQKRCDGVDDCGDGTDEENCSFPLISLDCGVQAIQPNLSYAADRMVGGNEAVPNSWPWQVSLQTRTTEPNGHFCGGAVINAQWILTASHCVAGAPHPGQIKIVLGSHGKYTKTPYEQIRYSAKVIAYPNLEGDQIKQFDMNHDISLIKMNAPITFNKGVHPVCLPQQGWGLGAGSACFVSGWGETRGSGGSDVLKQMKLSVQSQSECPVNQQTRICLGKQNGSPCHGDSGGPLHCYYNGKWFVFGAASYVTTSNLIGGLCTGPGARVVYGSASDKATWINTMVNKYT</sequence>
<dbReference type="SUPFAM" id="SSF49854">
    <property type="entry name" value="Spermadhesin, CUB domain"/>
    <property type="match status" value="1"/>
</dbReference>
<dbReference type="InterPro" id="IPR033116">
    <property type="entry name" value="TRYPSIN_SER"/>
</dbReference>
<accession>A0AAV6TW06</accession>
<feature type="disulfide bond" evidence="6">
    <location>
        <begin position="153"/>
        <end position="165"/>
    </location>
</feature>
<dbReference type="InterPro" id="IPR001314">
    <property type="entry name" value="Peptidase_S1A"/>
</dbReference>
<dbReference type="SMART" id="SM00020">
    <property type="entry name" value="Tryp_SPc"/>
    <property type="match status" value="1"/>
</dbReference>
<evidence type="ECO:0000259" key="9">
    <source>
        <dbReference type="PROSITE" id="PS01180"/>
    </source>
</evidence>
<comment type="caution">
    <text evidence="11">The sequence shown here is derived from an EMBL/GenBank/DDBJ whole genome shotgun (WGS) entry which is preliminary data.</text>
</comment>
<dbReference type="PROSITE" id="PS00134">
    <property type="entry name" value="TRYPSIN_HIS"/>
    <property type="match status" value="1"/>
</dbReference>
<protein>
    <submittedName>
        <fullName evidence="11">Uncharacterized protein</fullName>
    </submittedName>
</protein>
<dbReference type="PRINTS" id="PR00722">
    <property type="entry name" value="CHYMOTRYPSIN"/>
</dbReference>
<dbReference type="InterPro" id="IPR035914">
    <property type="entry name" value="Sperma_CUB_dom_sf"/>
</dbReference>
<keyword evidence="12" id="KW-1185">Reference proteome</keyword>
<evidence type="ECO:0000256" key="5">
    <source>
        <dbReference type="PROSITE-ProRule" id="PRU00059"/>
    </source>
</evidence>
<dbReference type="EMBL" id="JAFNEN010000903">
    <property type="protein sequence ID" value="KAG8176250.1"/>
    <property type="molecule type" value="Genomic_DNA"/>
</dbReference>
<keyword evidence="1 7" id="KW-0645">Protease</keyword>
<dbReference type="SMART" id="SM00042">
    <property type="entry name" value="CUB"/>
    <property type="match status" value="1"/>
</dbReference>
<dbReference type="InterPro" id="IPR018114">
    <property type="entry name" value="TRYPSIN_HIS"/>
</dbReference>
<dbReference type="Gene3D" id="2.60.120.290">
    <property type="entry name" value="Spermadhesin, CUB domain"/>
    <property type="match status" value="1"/>
</dbReference>
<dbReference type="PROSITE" id="PS50240">
    <property type="entry name" value="TRYPSIN_DOM"/>
    <property type="match status" value="1"/>
</dbReference>
<dbReference type="Proteomes" id="UP000827092">
    <property type="component" value="Unassembled WGS sequence"/>
</dbReference>
<dbReference type="SUPFAM" id="SSF57424">
    <property type="entry name" value="LDL receptor-like module"/>
    <property type="match status" value="1"/>
</dbReference>
<name>A0AAV6TW06_9ARAC</name>
<keyword evidence="4 6" id="KW-1015">Disulfide bond</keyword>
<evidence type="ECO:0000259" key="10">
    <source>
        <dbReference type="PROSITE" id="PS50240"/>
    </source>
</evidence>
<evidence type="ECO:0000256" key="3">
    <source>
        <dbReference type="ARBA" id="ARBA00022825"/>
    </source>
</evidence>
<comment type="caution">
    <text evidence="5">Lacks conserved residue(s) required for the propagation of feature annotation.</text>
</comment>
<dbReference type="PANTHER" id="PTHR24252:SF7">
    <property type="entry name" value="HYALIN"/>
    <property type="match status" value="1"/>
</dbReference>
<dbReference type="PROSITE" id="PS50068">
    <property type="entry name" value="LDLRA_2"/>
    <property type="match status" value="1"/>
</dbReference>
<evidence type="ECO:0000256" key="2">
    <source>
        <dbReference type="ARBA" id="ARBA00022801"/>
    </source>
</evidence>
<dbReference type="FunFam" id="2.40.10.10:FF:000118">
    <property type="entry name" value="Chymotrypsinogen A"/>
    <property type="match status" value="1"/>
</dbReference>
<feature type="disulfide bond" evidence="6">
    <location>
        <begin position="172"/>
        <end position="187"/>
    </location>
</feature>
<feature type="domain" description="Peptidase S1" evidence="10">
    <location>
        <begin position="212"/>
        <end position="451"/>
    </location>
</feature>
<gene>
    <name evidence="11" type="ORF">JTE90_021347</name>
</gene>
<dbReference type="CDD" id="cd00041">
    <property type="entry name" value="CUB"/>
    <property type="match status" value="1"/>
</dbReference>
<evidence type="ECO:0000256" key="8">
    <source>
        <dbReference type="SAM" id="SignalP"/>
    </source>
</evidence>
<dbReference type="SUPFAM" id="SSF50494">
    <property type="entry name" value="Trypsin-like serine proteases"/>
    <property type="match status" value="1"/>
</dbReference>
<dbReference type="PROSITE" id="PS01180">
    <property type="entry name" value="CUB"/>
    <property type="match status" value="1"/>
</dbReference>